<sequence length="191" mass="20809">MKKEELFDKLRGSITQQFDMPAKPVKGIVYEDIIKQFIEMSKTVGGKVIEAKAADDLNAVIHKAYPDAKVFASSVKGIQADLNPDTVANAADLNGTDVGIIQGEMGVAENGCIWVPQTMKERAIYFISEELVILLDKKNIVNNMHEAYKRVEMNNYGYGVFISGPSKTADIEQALVMGAQAARGVTVVLIG</sequence>
<reference evidence="2 3" key="1">
    <citation type="submission" date="2018-08" db="EMBL/GenBank/DDBJ databases">
        <title>Comparative analysis of Prevotella intermedia strains.</title>
        <authorList>
            <person name="Moon J.-H."/>
            <person name="Lee J.-H."/>
        </authorList>
    </citation>
    <scope>NUCLEOTIDE SEQUENCE [LARGE SCALE GENOMIC DNA]</scope>
    <source>
        <strain evidence="2 3">ATCC 15033</strain>
    </source>
</reference>
<gene>
    <name evidence="2" type="ORF">D2S45_01310</name>
</gene>
<proteinExistence type="predicted"/>
<comment type="caution">
    <text evidence="2">The sequence shown here is derived from an EMBL/GenBank/DDBJ whole genome shotgun (WGS) entry which is preliminary data.</text>
</comment>
<dbReference type="PANTHER" id="PTHR43682">
    <property type="entry name" value="LACTATE UTILIZATION PROTEIN C"/>
    <property type="match status" value="1"/>
</dbReference>
<dbReference type="AlphaFoldDB" id="A0A3R7XAR4"/>
<dbReference type="Proteomes" id="UP000283868">
    <property type="component" value="Unassembled WGS sequence"/>
</dbReference>
<dbReference type="SUPFAM" id="SSF100950">
    <property type="entry name" value="NagB/RpiA/CoA transferase-like"/>
    <property type="match status" value="1"/>
</dbReference>
<evidence type="ECO:0000313" key="2">
    <source>
        <dbReference type="EMBL" id="RRF88516.1"/>
    </source>
</evidence>
<accession>A0A3R7XAR4</accession>
<organism evidence="2 3">
    <name type="scientific">Prevotella intermedia</name>
    <dbReference type="NCBI Taxonomy" id="28131"/>
    <lineage>
        <taxon>Bacteria</taxon>
        <taxon>Pseudomonadati</taxon>
        <taxon>Bacteroidota</taxon>
        <taxon>Bacteroidia</taxon>
        <taxon>Bacteroidales</taxon>
        <taxon>Prevotellaceae</taxon>
        <taxon>Prevotella</taxon>
    </lineage>
</organism>
<protein>
    <recommendedName>
        <fullName evidence="1">LUD domain-containing protein</fullName>
    </recommendedName>
</protein>
<dbReference type="InterPro" id="IPR003741">
    <property type="entry name" value="LUD_dom"/>
</dbReference>
<keyword evidence="3" id="KW-1185">Reference proteome</keyword>
<dbReference type="Gene3D" id="3.40.50.10420">
    <property type="entry name" value="NagB/RpiA/CoA transferase-like"/>
    <property type="match status" value="1"/>
</dbReference>
<dbReference type="InterPro" id="IPR037171">
    <property type="entry name" value="NagB/RpiA_transferase-like"/>
</dbReference>
<dbReference type="EMBL" id="QXEN01000001">
    <property type="protein sequence ID" value="RRF88516.1"/>
    <property type="molecule type" value="Genomic_DNA"/>
</dbReference>
<dbReference type="InterPro" id="IPR024185">
    <property type="entry name" value="FTHF_cligase-like_sf"/>
</dbReference>
<evidence type="ECO:0000259" key="1">
    <source>
        <dbReference type="Pfam" id="PF02589"/>
    </source>
</evidence>
<name>A0A3R7XAR4_PREIN</name>
<evidence type="ECO:0000313" key="3">
    <source>
        <dbReference type="Proteomes" id="UP000283868"/>
    </source>
</evidence>
<dbReference type="PANTHER" id="PTHR43682:SF1">
    <property type="entry name" value="LACTATE UTILIZATION PROTEIN C"/>
    <property type="match status" value="1"/>
</dbReference>
<dbReference type="RefSeq" id="WP_124139120.1">
    <property type="nucleotide sequence ID" value="NZ_QXEM01000001.1"/>
</dbReference>
<dbReference type="Pfam" id="PF02589">
    <property type="entry name" value="LUD_dom"/>
    <property type="match status" value="1"/>
</dbReference>
<feature type="domain" description="LUD" evidence="1">
    <location>
        <begin position="92"/>
        <end position="190"/>
    </location>
</feature>